<proteinExistence type="predicted"/>
<accession>A0ABT5N4L4</accession>
<name>A0ABT5N4L4_9BURK</name>
<comment type="caution">
    <text evidence="3">The sequence shown here is derived from an EMBL/GenBank/DDBJ whole genome shotgun (WGS) entry which is preliminary data.</text>
</comment>
<evidence type="ECO:0000313" key="4">
    <source>
        <dbReference type="Proteomes" id="UP001528673"/>
    </source>
</evidence>
<protein>
    <submittedName>
        <fullName evidence="3">FlgO family outer membrane protein</fullName>
    </submittedName>
</protein>
<sequence length="178" mass="19682">MNRARRQCLQWALLGAAPVGLLACSSTPPVDPDVRTDVIDANYRAADALLEGLMLDRKLPLLVATFVNLEVLTESSRLGRLFSELVGSRLAQRGYLVKELKLRESLFMKQSQGALLLSREVREISQNQEAQAVIVGTYTQSSKMLYLSVKLVLPEGNVVLSAHDYAMPLDTNLKGLLR</sequence>
<dbReference type="PROSITE" id="PS51257">
    <property type="entry name" value="PROKAR_LIPOPROTEIN"/>
    <property type="match status" value="1"/>
</dbReference>
<evidence type="ECO:0000313" key="3">
    <source>
        <dbReference type="EMBL" id="MDD0841085.1"/>
    </source>
</evidence>
<keyword evidence="1" id="KW-0732">Signal</keyword>
<gene>
    <name evidence="3" type="ORF">PSQ40_21080</name>
</gene>
<evidence type="ECO:0000259" key="2">
    <source>
        <dbReference type="Pfam" id="PF17680"/>
    </source>
</evidence>
<keyword evidence="4" id="KW-1185">Reference proteome</keyword>
<dbReference type="Proteomes" id="UP001528673">
    <property type="component" value="Unassembled WGS sequence"/>
</dbReference>
<evidence type="ECO:0000256" key="1">
    <source>
        <dbReference type="SAM" id="SignalP"/>
    </source>
</evidence>
<dbReference type="EMBL" id="JAQSIP010000016">
    <property type="protein sequence ID" value="MDD0841085.1"/>
    <property type="molecule type" value="Genomic_DNA"/>
</dbReference>
<feature type="domain" description="FlgO" evidence="2">
    <location>
        <begin position="43"/>
        <end position="170"/>
    </location>
</feature>
<dbReference type="RefSeq" id="WP_273953872.1">
    <property type="nucleotide sequence ID" value="NZ_JAQSIP010000016.1"/>
</dbReference>
<dbReference type="Pfam" id="PF17680">
    <property type="entry name" value="FlgO"/>
    <property type="match status" value="1"/>
</dbReference>
<dbReference type="InterPro" id="IPR041215">
    <property type="entry name" value="FlgO_dom"/>
</dbReference>
<feature type="chain" id="PRO_5047412639" evidence="1">
    <location>
        <begin position="24"/>
        <end position="178"/>
    </location>
</feature>
<reference evidence="3 4" key="1">
    <citation type="submission" date="2023-02" db="EMBL/GenBank/DDBJ databases">
        <title>Bacterial whole genomic sequence of Curvibacter sp. HBC61.</title>
        <authorList>
            <person name="Le V."/>
            <person name="Ko S.-R."/>
            <person name="Ahn C.-Y."/>
            <person name="Oh H.-M."/>
        </authorList>
    </citation>
    <scope>NUCLEOTIDE SEQUENCE [LARGE SCALE GENOMIC DNA]</scope>
    <source>
        <strain evidence="3 4">HBC61</strain>
    </source>
</reference>
<feature type="signal peptide" evidence="1">
    <location>
        <begin position="1"/>
        <end position="23"/>
    </location>
</feature>
<organism evidence="3 4">
    <name type="scientific">Curvibacter cyanobacteriorum</name>
    <dbReference type="NCBI Taxonomy" id="3026422"/>
    <lineage>
        <taxon>Bacteria</taxon>
        <taxon>Pseudomonadati</taxon>
        <taxon>Pseudomonadota</taxon>
        <taxon>Betaproteobacteria</taxon>
        <taxon>Burkholderiales</taxon>
        <taxon>Comamonadaceae</taxon>
        <taxon>Curvibacter</taxon>
    </lineage>
</organism>